<sequence>MLAQSIRLVSRASAPVLRRRFGTSMPRRDIIQDLYLKELKSYKAPPVKATDSVGQVKPWVAPLAPTPPVVEASAPADLSEYESQIVEVEGVATTAAEEESDVEDWFVVEPLETEHH</sequence>
<dbReference type="AlphaFoldDB" id="A0A1E3QEQ6"/>
<evidence type="ECO:0000313" key="2">
    <source>
        <dbReference type="Proteomes" id="UP000094385"/>
    </source>
</evidence>
<evidence type="ECO:0008006" key="3">
    <source>
        <dbReference type="Google" id="ProtNLM"/>
    </source>
</evidence>
<dbReference type="Pfam" id="PF10775">
    <property type="entry name" value="ATP_sub_h"/>
    <property type="match status" value="1"/>
</dbReference>
<name>A0A1E3QEQ6_LIPST</name>
<gene>
    <name evidence="1" type="ORF">LIPSTDRAFT_101415</name>
</gene>
<dbReference type="Proteomes" id="UP000094385">
    <property type="component" value="Unassembled WGS sequence"/>
</dbReference>
<dbReference type="GO" id="GO:0046933">
    <property type="term" value="F:proton-transporting ATP synthase activity, rotational mechanism"/>
    <property type="evidence" value="ECO:0007669"/>
    <property type="project" value="TreeGrafter"/>
</dbReference>
<dbReference type="InterPro" id="IPR019711">
    <property type="entry name" value="ATP_synth_F0_suH"/>
</dbReference>
<keyword evidence="2" id="KW-1185">Reference proteome</keyword>
<dbReference type="STRING" id="675824.A0A1E3QEQ6"/>
<protein>
    <recommendedName>
        <fullName evidence="3">ATP synthase subunit H, mitochondrial</fullName>
    </recommendedName>
</protein>
<dbReference type="EMBL" id="KV454289">
    <property type="protein sequence ID" value="ODQ76110.1"/>
    <property type="molecule type" value="Genomic_DNA"/>
</dbReference>
<organism evidence="1 2">
    <name type="scientific">Lipomyces starkeyi NRRL Y-11557</name>
    <dbReference type="NCBI Taxonomy" id="675824"/>
    <lineage>
        <taxon>Eukaryota</taxon>
        <taxon>Fungi</taxon>
        <taxon>Dikarya</taxon>
        <taxon>Ascomycota</taxon>
        <taxon>Saccharomycotina</taxon>
        <taxon>Lipomycetes</taxon>
        <taxon>Lipomycetales</taxon>
        <taxon>Lipomycetaceae</taxon>
        <taxon>Lipomyces</taxon>
    </lineage>
</organism>
<dbReference type="OrthoDB" id="274752at2759"/>
<proteinExistence type="predicted"/>
<reference evidence="1 2" key="1">
    <citation type="journal article" date="2016" name="Proc. Natl. Acad. Sci. U.S.A.">
        <title>Comparative genomics of biotechnologically important yeasts.</title>
        <authorList>
            <person name="Riley R."/>
            <person name="Haridas S."/>
            <person name="Wolfe K.H."/>
            <person name="Lopes M.R."/>
            <person name="Hittinger C.T."/>
            <person name="Goeker M."/>
            <person name="Salamov A.A."/>
            <person name="Wisecaver J.H."/>
            <person name="Long T.M."/>
            <person name="Calvey C.H."/>
            <person name="Aerts A.L."/>
            <person name="Barry K.W."/>
            <person name="Choi C."/>
            <person name="Clum A."/>
            <person name="Coughlan A.Y."/>
            <person name="Deshpande S."/>
            <person name="Douglass A.P."/>
            <person name="Hanson S.J."/>
            <person name="Klenk H.-P."/>
            <person name="LaButti K.M."/>
            <person name="Lapidus A."/>
            <person name="Lindquist E.A."/>
            <person name="Lipzen A.M."/>
            <person name="Meier-Kolthoff J.P."/>
            <person name="Ohm R.A."/>
            <person name="Otillar R.P."/>
            <person name="Pangilinan J.L."/>
            <person name="Peng Y."/>
            <person name="Rokas A."/>
            <person name="Rosa C.A."/>
            <person name="Scheuner C."/>
            <person name="Sibirny A.A."/>
            <person name="Slot J.C."/>
            <person name="Stielow J.B."/>
            <person name="Sun H."/>
            <person name="Kurtzman C.P."/>
            <person name="Blackwell M."/>
            <person name="Grigoriev I.V."/>
            <person name="Jeffries T.W."/>
        </authorList>
    </citation>
    <scope>NUCLEOTIDE SEQUENCE [LARGE SCALE GENOMIC DNA]</scope>
    <source>
        <strain evidence="1 2">NRRL Y-11557</strain>
    </source>
</reference>
<evidence type="ECO:0000313" key="1">
    <source>
        <dbReference type="EMBL" id="ODQ76110.1"/>
    </source>
</evidence>
<dbReference type="PANTHER" id="PTHR28207:SF1">
    <property type="entry name" value="ATP SYNTHASE SUBUNIT H, MITOCHONDRIAL"/>
    <property type="match status" value="1"/>
</dbReference>
<dbReference type="PANTHER" id="PTHR28207">
    <property type="entry name" value="ATP SYNTHASE SUBUNIT H, MITOCHONDRIAL"/>
    <property type="match status" value="1"/>
</dbReference>
<accession>A0A1E3QEQ6</accession>